<dbReference type="GO" id="GO:0022857">
    <property type="term" value="F:transmembrane transporter activity"/>
    <property type="evidence" value="ECO:0007669"/>
    <property type="project" value="InterPro"/>
</dbReference>
<dbReference type="GO" id="GO:0005886">
    <property type="term" value="C:plasma membrane"/>
    <property type="evidence" value="ECO:0007669"/>
    <property type="project" value="UniProtKB-SubCell"/>
</dbReference>
<dbReference type="PANTHER" id="PTHR23523">
    <property type="match status" value="1"/>
</dbReference>
<dbReference type="InterPro" id="IPR011701">
    <property type="entry name" value="MFS"/>
</dbReference>
<evidence type="ECO:0000256" key="5">
    <source>
        <dbReference type="SAM" id="MobiDB-lite"/>
    </source>
</evidence>
<dbReference type="InterPro" id="IPR020846">
    <property type="entry name" value="MFS_dom"/>
</dbReference>
<dbReference type="OrthoDB" id="5317164at2"/>
<dbReference type="Proteomes" id="UP000218165">
    <property type="component" value="Chromosome"/>
</dbReference>
<feature type="transmembrane region" description="Helical" evidence="6">
    <location>
        <begin position="108"/>
        <end position="125"/>
    </location>
</feature>
<evidence type="ECO:0000259" key="7">
    <source>
        <dbReference type="PROSITE" id="PS50850"/>
    </source>
</evidence>
<keyword evidence="3 6" id="KW-1133">Transmembrane helix</keyword>
<evidence type="ECO:0000256" key="1">
    <source>
        <dbReference type="ARBA" id="ARBA00004651"/>
    </source>
</evidence>
<evidence type="ECO:0000256" key="3">
    <source>
        <dbReference type="ARBA" id="ARBA00022989"/>
    </source>
</evidence>
<dbReference type="InterPro" id="IPR052524">
    <property type="entry name" value="MFS_Cyanate_Porter"/>
</dbReference>
<dbReference type="Gene3D" id="1.20.1250.20">
    <property type="entry name" value="MFS general substrate transporter like domains"/>
    <property type="match status" value="1"/>
</dbReference>
<evidence type="ECO:0000256" key="4">
    <source>
        <dbReference type="ARBA" id="ARBA00023136"/>
    </source>
</evidence>
<reference evidence="9" key="1">
    <citation type="submission" date="2017-09" db="EMBL/GenBank/DDBJ databases">
        <title>Brachybacterium sp. VM2412.</title>
        <authorList>
            <person name="Tak E.J."/>
            <person name="Bae J.-W."/>
        </authorList>
    </citation>
    <scope>NUCLEOTIDE SEQUENCE [LARGE SCALE GENOMIC DNA]</scope>
    <source>
        <strain evidence="9">VM2412</strain>
    </source>
</reference>
<organism evidence="8 9">
    <name type="scientific">Brachybacterium vulturis</name>
    <dbReference type="NCBI Taxonomy" id="2017484"/>
    <lineage>
        <taxon>Bacteria</taxon>
        <taxon>Bacillati</taxon>
        <taxon>Actinomycetota</taxon>
        <taxon>Actinomycetes</taxon>
        <taxon>Micrococcales</taxon>
        <taxon>Dermabacteraceae</taxon>
        <taxon>Brachybacterium</taxon>
    </lineage>
</organism>
<evidence type="ECO:0000256" key="6">
    <source>
        <dbReference type="SAM" id="Phobius"/>
    </source>
</evidence>
<feature type="transmembrane region" description="Helical" evidence="6">
    <location>
        <begin position="72"/>
        <end position="96"/>
    </location>
</feature>
<dbReference type="PROSITE" id="PS50850">
    <property type="entry name" value="MFS"/>
    <property type="match status" value="1"/>
</dbReference>
<keyword evidence="9" id="KW-1185">Reference proteome</keyword>
<sequence>MISRSTDTATRETFPAPGGEPPALSEAGEPPGASRGRWALLLLGIGLILIGLNLRVGVAAIGPVIGDIRASLGLSATTVSLLTTIPVVVFGAFAFLTPGLTRRLGMHRLLGVVLLVLAAGILLRLQPSMPALFAGTVLVGAAIAVGNVVMPAAIKQDFSHRVGVMMGLYTMALFVGAAFASGLTAPLLPVLGGSWRAALAIWAVPALLALAVWVPQLRRAPGRMKAGRSVAGAPSEHGEPLFRSILTDPVAIAVTGFMGLQSLSYYTTVTWVPTILQDAGMEVSAAGAMIAYSAFPAAVAALVSPALAARTRPAWLPPVLAVLLLGAAYLGLIVSAANGALVWMTLLGLGLGASISLSLTYIVWRSPTAHLTGHLSTMSQGFGYLIAGLGPLGVGALHSLTGSWTVPLAVLGAILILQLFFGVVASRPMHIRARGAHGVEAAEREAGEECSSRWSG</sequence>
<dbReference type="EMBL" id="CP023563">
    <property type="protein sequence ID" value="ATG52978.1"/>
    <property type="molecule type" value="Genomic_DNA"/>
</dbReference>
<dbReference type="PANTHER" id="PTHR23523:SF2">
    <property type="entry name" value="2-NITROIMIDAZOLE TRANSPORTER"/>
    <property type="match status" value="1"/>
</dbReference>
<dbReference type="InterPro" id="IPR036259">
    <property type="entry name" value="MFS_trans_sf"/>
</dbReference>
<feature type="transmembrane region" description="Helical" evidence="6">
    <location>
        <begin position="315"/>
        <end position="334"/>
    </location>
</feature>
<protein>
    <submittedName>
        <fullName evidence="8">MFS transporter</fullName>
    </submittedName>
</protein>
<feature type="transmembrane region" description="Helical" evidence="6">
    <location>
        <begin position="406"/>
        <end position="425"/>
    </location>
</feature>
<feature type="transmembrane region" description="Helical" evidence="6">
    <location>
        <begin position="382"/>
        <end position="400"/>
    </location>
</feature>
<feature type="transmembrane region" description="Helical" evidence="6">
    <location>
        <begin position="283"/>
        <end position="303"/>
    </location>
</feature>
<dbReference type="KEGG" id="brz:CFK38_16705"/>
<comment type="subcellular location">
    <subcellularLocation>
        <location evidence="1">Cell membrane</location>
        <topology evidence="1">Multi-pass membrane protein</topology>
    </subcellularLocation>
</comment>
<feature type="transmembrane region" description="Helical" evidence="6">
    <location>
        <begin position="194"/>
        <end position="214"/>
    </location>
</feature>
<dbReference type="RefSeq" id="WP_096804086.1">
    <property type="nucleotide sequence ID" value="NZ_CP023563.1"/>
</dbReference>
<evidence type="ECO:0000313" key="8">
    <source>
        <dbReference type="EMBL" id="ATG52978.1"/>
    </source>
</evidence>
<accession>A0A291GRZ2</accession>
<feature type="transmembrane region" description="Helical" evidence="6">
    <location>
        <begin position="131"/>
        <end position="154"/>
    </location>
</feature>
<dbReference type="AlphaFoldDB" id="A0A291GRZ2"/>
<feature type="transmembrane region" description="Helical" evidence="6">
    <location>
        <begin position="245"/>
        <end position="263"/>
    </location>
</feature>
<keyword evidence="2 6" id="KW-0812">Transmembrane</keyword>
<evidence type="ECO:0000313" key="9">
    <source>
        <dbReference type="Proteomes" id="UP000218165"/>
    </source>
</evidence>
<dbReference type="Pfam" id="PF07690">
    <property type="entry name" value="MFS_1"/>
    <property type="match status" value="1"/>
</dbReference>
<feature type="transmembrane region" description="Helical" evidence="6">
    <location>
        <begin position="40"/>
        <end position="66"/>
    </location>
</feature>
<keyword evidence="4 6" id="KW-0472">Membrane</keyword>
<feature type="domain" description="Major facilitator superfamily (MFS) profile" evidence="7">
    <location>
        <begin position="39"/>
        <end position="430"/>
    </location>
</feature>
<dbReference type="SUPFAM" id="SSF103473">
    <property type="entry name" value="MFS general substrate transporter"/>
    <property type="match status" value="1"/>
</dbReference>
<evidence type="ECO:0000256" key="2">
    <source>
        <dbReference type="ARBA" id="ARBA00022692"/>
    </source>
</evidence>
<feature type="region of interest" description="Disordered" evidence="5">
    <location>
        <begin position="1"/>
        <end position="31"/>
    </location>
</feature>
<feature type="transmembrane region" description="Helical" evidence="6">
    <location>
        <begin position="166"/>
        <end position="188"/>
    </location>
</feature>
<gene>
    <name evidence="8" type="ORF">CFK38_16705</name>
</gene>
<name>A0A291GRZ2_9MICO</name>
<dbReference type="CDD" id="cd17339">
    <property type="entry name" value="MFS_NIMT_CynX_like"/>
    <property type="match status" value="1"/>
</dbReference>
<proteinExistence type="predicted"/>
<feature type="transmembrane region" description="Helical" evidence="6">
    <location>
        <begin position="340"/>
        <end position="362"/>
    </location>
</feature>